<evidence type="ECO:0000259" key="2">
    <source>
        <dbReference type="Pfam" id="PF02720"/>
    </source>
</evidence>
<dbReference type="RefSeq" id="WP_378267621.1">
    <property type="nucleotide sequence ID" value="NZ_JBHUKR010000012.1"/>
</dbReference>
<accession>A0ABW5FZM1</accession>
<evidence type="ECO:0000313" key="3">
    <source>
        <dbReference type="EMBL" id="MFD2419594.1"/>
    </source>
</evidence>
<feature type="compositionally biased region" description="Low complexity" evidence="1">
    <location>
        <begin position="378"/>
        <end position="394"/>
    </location>
</feature>
<feature type="region of interest" description="Disordered" evidence="1">
    <location>
        <begin position="374"/>
        <end position="455"/>
    </location>
</feature>
<dbReference type="Pfam" id="PF02720">
    <property type="entry name" value="DUF222"/>
    <property type="match status" value="1"/>
</dbReference>
<protein>
    <submittedName>
        <fullName evidence="3">DUF222 domain-containing protein</fullName>
    </submittedName>
</protein>
<feature type="domain" description="DUF222" evidence="2">
    <location>
        <begin position="32"/>
        <end position="318"/>
    </location>
</feature>
<keyword evidence="4" id="KW-1185">Reference proteome</keyword>
<sequence length="455" mass="50645">MSAPTLPPPPGFPVLPEFPEFPVTLEGLRRELQAAQGLVNRIQARYFEVLARFARAAEEPATVPQELALALAISKQAAESQVDLAEALTTRLPRTLEAMRRGELDGFKASKIHEPTAVLTDEQAREVDAIMATRLAGKDPGGLRRSVNLAVIKVDPDGYAQRCRARRAQRRVELIPMDEGMVRLCGDLPAEEGAAAYRRIDTEARRRRRKDKTKTLEQHRAEVYSDLLLTDNHGLRVGPRAEVFVYLDFMTWLGLNDEPGNLAGHGVIPAWLARRIAYGDNATVRRVITDPDTGQVVSVGRNAYRPPRDLARLIQVRDRECRFPHCHRPAQASDLDHSEQWIADQGETADENLIALCRKHHRLKNQPGWRFHLDKTTGRLTVTTPTGNHHTTNPEPLHEPRPTDEPGPPEPDNRQSTMDDPMAVEASEANGVPENHDNGGEPPPPDPGTQDPLLP</sequence>
<evidence type="ECO:0000313" key="4">
    <source>
        <dbReference type="Proteomes" id="UP001597417"/>
    </source>
</evidence>
<reference evidence="4" key="1">
    <citation type="journal article" date="2019" name="Int. J. Syst. Evol. Microbiol.">
        <title>The Global Catalogue of Microorganisms (GCM) 10K type strain sequencing project: providing services to taxonomists for standard genome sequencing and annotation.</title>
        <authorList>
            <consortium name="The Broad Institute Genomics Platform"/>
            <consortium name="The Broad Institute Genome Sequencing Center for Infectious Disease"/>
            <person name="Wu L."/>
            <person name="Ma J."/>
        </authorList>
    </citation>
    <scope>NUCLEOTIDE SEQUENCE [LARGE SCALE GENOMIC DNA]</scope>
    <source>
        <strain evidence="4">CGMCC 4.7645</strain>
    </source>
</reference>
<dbReference type="InterPro" id="IPR003615">
    <property type="entry name" value="HNH_nuc"/>
</dbReference>
<proteinExistence type="predicted"/>
<comment type="caution">
    <text evidence="3">The sequence shown here is derived from an EMBL/GenBank/DDBJ whole genome shotgun (WGS) entry which is preliminary data.</text>
</comment>
<dbReference type="Proteomes" id="UP001597417">
    <property type="component" value="Unassembled WGS sequence"/>
</dbReference>
<name>A0ABW5FZM1_9PSEU</name>
<dbReference type="EMBL" id="JBHUKR010000012">
    <property type="protein sequence ID" value="MFD2419594.1"/>
    <property type="molecule type" value="Genomic_DNA"/>
</dbReference>
<evidence type="ECO:0000256" key="1">
    <source>
        <dbReference type="SAM" id="MobiDB-lite"/>
    </source>
</evidence>
<dbReference type="InterPro" id="IPR003870">
    <property type="entry name" value="DUF222"/>
</dbReference>
<organism evidence="3 4">
    <name type="scientific">Amycolatopsis pigmentata</name>
    <dbReference type="NCBI Taxonomy" id="450801"/>
    <lineage>
        <taxon>Bacteria</taxon>
        <taxon>Bacillati</taxon>
        <taxon>Actinomycetota</taxon>
        <taxon>Actinomycetes</taxon>
        <taxon>Pseudonocardiales</taxon>
        <taxon>Pseudonocardiaceae</taxon>
        <taxon>Amycolatopsis</taxon>
    </lineage>
</organism>
<dbReference type="CDD" id="cd00085">
    <property type="entry name" value="HNHc"/>
    <property type="match status" value="1"/>
</dbReference>
<gene>
    <name evidence="3" type="ORF">ACFSXZ_25010</name>
</gene>